<feature type="transmembrane region" description="Helical" evidence="1">
    <location>
        <begin position="28"/>
        <end position="56"/>
    </location>
</feature>
<evidence type="ECO:0000313" key="4">
    <source>
        <dbReference type="Proteomes" id="UP000501891"/>
    </source>
</evidence>
<protein>
    <submittedName>
        <fullName evidence="3">PH domain-containing protein</fullName>
    </submittedName>
</protein>
<keyword evidence="4" id="KW-1185">Reference proteome</keyword>
<evidence type="ECO:0000313" key="3">
    <source>
        <dbReference type="EMBL" id="QJE74251.1"/>
    </source>
</evidence>
<dbReference type="PANTHER" id="PTHR34473:SF2">
    <property type="entry name" value="UPF0699 TRANSMEMBRANE PROTEIN YDBT"/>
    <property type="match status" value="1"/>
</dbReference>
<evidence type="ECO:0000256" key="1">
    <source>
        <dbReference type="SAM" id="Phobius"/>
    </source>
</evidence>
<dbReference type="Proteomes" id="UP000501891">
    <property type="component" value="Chromosome"/>
</dbReference>
<keyword evidence="1" id="KW-0472">Membrane</keyword>
<reference evidence="3" key="1">
    <citation type="submission" date="2020-04" db="EMBL/GenBank/DDBJ databases">
        <title>A desert anoxygenic phototrophic bacterium fixes CO2 using RubisCO under aerobic conditions.</title>
        <authorList>
            <person name="Tang K."/>
        </authorList>
    </citation>
    <scope>NUCLEOTIDE SEQUENCE [LARGE SCALE GENOMIC DNA]</scope>
    <source>
        <strain evidence="3">MIMtkB3</strain>
    </source>
</reference>
<feature type="domain" description="YdbS-like PH" evidence="2">
    <location>
        <begin position="63"/>
        <end position="140"/>
    </location>
</feature>
<dbReference type="PANTHER" id="PTHR34473">
    <property type="entry name" value="UPF0699 TRANSMEMBRANE PROTEIN YDBS"/>
    <property type="match status" value="1"/>
</dbReference>
<organism evidence="3 4">
    <name type="scientific">Aerophototrophica crusticola</name>
    <dbReference type="NCBI Taxonomy" id="1709002"/>
    <lineage>
        <taxon>Bacteria</taxon>
        <taxon>Pseudomonadati</taxon>
        <taxon>Pseudomonadota</taxon>
        <taxon>Alphaproteobacteria</taxon>
        <taxon>Rhodospirillales</taxon>
        <taxon>Rhodospirillaceae</taxon>
        <taxon>Aerophototrophica</taxon>
    </lineage>
</organism>
<dbReference type="KEGG" id="acru:HHL28_15220"/>
<keyword evidence="1" id="KW-0812">Transmembrane</keyword>
<gene>
    <name evidence="3" type="ORF">HHL28_15220</name>
</gene>
<dbReference type="InterPro" id="IPR005182">
    <property type="entry name" value="YdbS-like_PH"/>
</dbReference>
<dbReference type="Pfam" id="PF03703">
    <property type="entry name" value="bPH_2"/>
    <property type="match status" value="1"/>
</dbReference>
<accession>A0A858RA73</accession>
<dbReference type="EMBL" id="CP051775">
    <property type="protein sequence ID" value="QJE74251.1"/>
    <property type="molecule type" value="Genomic_DNA"/>
</dbReference>
<sequence length="197" mass="21438">MADGGSKPVQDLDLMVVARFDPKVRLYLFLKALGLLAVTGVGLVLLPFSAWVAWWWSGHFYDTLRCALTRRRLRFSYGIVFQRERTIPLDKIQDLSLIKGPLLTKLGLCTLRVETAGGGGSDGSGSVDLIGIVDAKAFQELVLAQRDKELAAAEAAQAPPPTPAATATETEAVLRDIRDILGRIEQHLDSRSPLTPS</sequence>
<dbReference type="AlphaFoldDB" id="A0A858RA73"/>
<evidence type="ECO:0000259" key="2">
    <source>
        <dbReference type="Pfam" id="PF03703"/>
    </source>
</evidence>
<proteinExistence type="predicted"/>
<keyword evidence="1" id="KW-1133">Transmembrane helix</keyword>
<name>A0A858RA73_9PROT</name>